<feature type="compositionally biased region" description="Basic and acidic residues" evidence="1">
    <location>
        <begin position="1256"/>
        <end position="1275"/>
    </location>
</feature>
<evidence type="ECO:0000313" key="4">
    <source>
        <dbReference type="Proteomes" id="UP000606274"/>
    </source>
</evidence>
<dbReference type="InterPro" id="IPR027838">
    <property type="entry name" value="DUF4585"/>
</dbReference>
<feature type="compositionally biased region" description="Basic and acidic residues" evidence="1">
    <location>
        <begin position="1227"/>
        <end position="1248"/>
    </location>
</feature>
<feature type="region of interest" description="Disordered" evidence="1">
    <location>
        <begin position="70"/>
        <end position="98"/>
    </location>
</feature>
<organism evidence="3 4">
    <name type="scientific">Silurus meridionalis</name>
    <name type="common">Southern catfish</name>
    <name type="synonym">Silurus soldatovi meridionalis</name>
    <dbReference type="NCBI Taxonomy" id="175797"/>
    <lineage>
        <taxon>Eukaryota</taxon>
        <taxon>Metazoa</taxon>
        <taxon>Chordata</taxon>
        <taxon>Craniata</taxon>
        <taxon>Vertebrata</taxon>
        <taxon>Euteleostomi</taxon>
        <taxon>Actinopterygii</taxon>
        <taxon>Neopterygii</taxon>
        <taxon>Teleostei</taxon>
        <taxon>Ostariophysi</taxon>
        <taxon>Siluriformes</taxon>
        <taxon>Siluridae</taxon>
        <taxon>Silurus</taxon>
    </lineage>
</organism>
<feature type="region of interest" description="Disordered" evidence="1">
    <location>
        <begin position="749"/>
        <end position="775"/>
    </location>
</feature>
<feature type="compositionally biased region" description="Basic and acidic residues" evidence="1">
    <location>
        <begin position="70"/>
        <end position="80"/>
    </location>
</feature>
<dbReference type="Proteomes" id="UP000606274">
    <property type="component" value="Unassembled WGS sequence"/>
</dbReference>
<feature type="compositionally biased region" description="Basic and acidic residues" evidence="1">
    <location>
        <begin position="1350"/>
        <end position="1366"/>
    </location>
</feature>
<feature type="compositionally biased region" description="Polar residues" evidence="1">
    <location>
        <begin position="1291"/>
        <end position="1307"/>
    </location>
</feature>
<feature type="region of interest" description="Disordered" evidence="1">
    <location>
        <begin position="486"/>
        <end position="513"/>
    </location>
</feature>
<keyword evidence="4" id="KW-1185">Reference proteome</keyword>
<evidence type="ECO:0000256" key="1">
    <source>
        <dbReference type="SAM" id="MobiDB-lite"/>
    </source>
</evidence>
<feature type="region of interest" description="Disordered" evidence="1">
    <location>
        <begin position="1319"/>
        <end position="1380"/>
    </location>
</feature>
<feature type="region of interest" description="Disordered" evidence="1">
    <location>
        <begin position="1225"/>
        <end position="1307"/>
    </location>
</feature>
<name>A0A8T0BFY3_SILME</name>
<dbReference type="GO" id="GO:0070886">
    <property type="term" value="P:positive regulation of calcineurin-NFAT signaling cascade"/>
    <property type="evidence" value="ECO:0007669"/>
    <property type="project" value="TreeGrafter"/>
</dbReference>
<dbReference type="EMBL" id="JABFDY010000007">
    <property type="protein sequence ID" value="KAF7705003.1"/>
    <property type="molecule type" value="Genomic_DNA"/>
</dbReference>
<feature type="compositionally biased region" description="Polar residues" evidence="1">
    <location>
        <begin position="1368"/>
        <end position="1380"/>
    </location>
</feature>
<feature type="region of interest" description="Disordered" evidence="1">
    <location>
        <begin position="1179"/>
        <end position="1213"/>
    </location>
</feature>
<feature type="region of interest" description="Disordered" evidence="1">
    <location>
        <begin position="605"/>
        <end position="646"/>
    </location>
</feature>
<evidence type="ECO:0000259" key="2">
    <source>
        <dbReference type="Pfam" id="PF15232"/>
    </source>
</evidence>
<proteinExistence type="predicted"/>
<dbReference type="InterPro" id="IPR052303">
    <property type="entry name" value="CEFIP"/>
</dbReference>
<gene>
    <name evidence="3" type="ORF">HF521_020289</name>
</gene>
<dbReference type="PANTHER" id="PTHR33775:SF2">
    <property type="entry name" value="CARDIAC-ENRICHED FHL2-INTERACTING PROTEIN"/>
    <property type="match status" value="1"/>
</dbReference>
<feature type="region of interest" description="Disordered" evidence="1">
    <location>
        <begin position="164"/>
        <end position="185"/>
    </location>
</feature>
<dbReference type="PANTHER" id="PTHR33775">
    <property type="entry name" value="CARDIAC-ENRICHED FHL2-INTERACTING PROTEIN-RELATED"/>
    <property type="match status" value="1"/>
</dbReference>
<feature type="compositionally biased region" description="Basic and acidic residues" evidence="1">
    <location>
        <begin position="1319"/>
        <end position="1341"/>
    </location>
</feature>
<feature type="compositionally biased region" description="Basic residues" evidence="1">
    <location>
        <begin position="171"/>
        <end position="185"/>
    </location>
</feature>
<accession>A0A8T0BFY3</accession>
<protein>
    <recommendedName>
        <fullName evidence="2">DUF4585 domain-containing protein</fullName>
    </recommendedName>
</protein>
<feature type="region of interest" description="Disordered" evidence="1">
    <location>
        <begin position="902"/>
        <end position="921"/>
    </location>
</feature>
<reference evidence="3" key="1">
    <citation type="submission" date="2020-08" db="EMBL/GenBank/DDBJ databases">
        <title>Chromosome-level assembly of Southern catfish (Silurus meridionalis) provides insights into visual adaptation to the nocturnal and benthic lifestyles.</title>
        <authorList>
            <person name="Zhang Y."/>
            <person name="Wang D."/>
            <person name="Peng Z."/>
        </authorList>
    </citation>
    <scope>NUCLEOTIDE SEQUENCE</scope>
    <source>
        <strain evidence="3">SWU-2019-XX</strain>
        <tissue evidence="3">Muscle</tissue>
    </source>
</reference>
<sequence>MSCLEKQYASHKAGVRHPFNLDSFMDETDREVMNLTDRAFKSLCIGDEAIYNDSELVPSLVDCHKPLVEEKPKKPRENSSVKKHGAHRPNGVYNTPWQTNKNTSNVSSLFAALTSKKSNDMKMTNGDSWDKSALLSIQTELSEFSSDYQNHLLNKDFCQNKSHRIQDVHKSSGKSKNQHSKSTKLRKLNSKNFFLHSEFSPFQSWGDLNRFGLENMGLFRCSSPAGLYDSPLYTELENSNTLPVPKANKRETSQSTSPREPGHKSKHDLLQKIAPPVPEKPSELKLPQMPNVQIETLQPQVLLTSSGSFQRCQSEGDLYAPWRKNRSRAKGTVQPLISSPDCERANPVDECAIQKKKEVKTVEEPTCLNSTPFNILQLLTPIIPSRQGTGTSDILQAVHSPAVLDIPGLHETEIRPSPDIKREGYKSKASGLLFNLKDNRKRVKATYSPPKFKGLDAADQNKLSPLIEQDMPKDFLQSPEIADAKTASAVRNTDRCPMSPKTADTQSSQSSSHIKSALPDDFLGLSLLHAGSPVVSLKAKRTLCPKLHIHLYICTENVVRKHISKIALFTLKEQPSNAGSGAKKKNIVKDKYELATVALEKRIAEREQKQQQSGRQSKQDFPVNKGRNRDSILESGQTETSESVIPDRRGQTAVFDFIPPSQTVQSISDIHASPCHVLEVILAEPYMQEGAAKHSPSRLIYTNRDRSDRHGQESVTKNIKSMSNELKETLSMPKYECFDNKLIRVEDESSLQKNNSFNKPEAPSRRERANSQSEGRIINEKMDELGNLERSKKEFLSTEVQKSNLAKDKGPVKGHVSLLKDKLNRKQVLPSLNLQECLSQEEEHLVGEISDEPDIKTVQGITLNEGDIKYINKTENDSVSEVLIENASQVNSKCHDEISVKEKSTNHFPKSEDKSEKTSPLNANFNYHPDNASAEIKTLYDILNQAEPLSSLDITEQCNHISAENSENCYLQRTEMSPCLTKGEERKSENLDTMYSCSSNNHETKLQHSDLAVAPLKDVEKGEWVRCLIDSAHNLTPTCRSNASSPTVGKLALFKVKDNTFSASPVTKTVRPVLHKTVAGVTQPWSPRESLSGSEKGEEDPEFFKDAMDMQSPMLPLALVRIPQPNQSPVQVSCSSRSQEWQLVTSSFSEGIENCEMNAEGTVEEFAFTAFNTAPTESIVESKAPSERSESVCSGIENQVQGKPPAVPPKTEKALRRAMKLTTKRIQKAEAKSKSERGRSSEKGSSQKRERRHHSSDKVLAERAYQREHSTDRGSSDQSTEENSKERYRRQLQQTRYSSLTNTDNEDANSSLFEIQKELQHKDQNVNADSERLGRSSEKYLPHKLYRRAHSLDRFSSDKHEHRDAPASKTNTETIKKPSTAQTALLRQSSLEQTYGSPANNIVAQSFPMTQRKLLQDLNSGQYFVVDMPVQVKTKTFFDPETGRYVQLPVQSLEGTIPRAQSVEVVNAAPLMLYHGFVPMPVSSLP</sequence>
<dbReference type="GO" id="GO:0030018">
    <property type="term" value="C:Z disc"/>
    <property type="evidence" value="ECO:0007669"/>
    <property type="project" value="TreeGrafter"/>
</dbReference>
<feature type="domain" description="DUF4585" evidence="2">
    <location>
        <begin position="1407"/>
        <end position="1479"/>
    </location>
</feature>
<dbReference type="Pfam" id="PF15232">
    <property type="entry name" value="DUF4585"/>
    <property type="match status" value="1"/>
</dbReference>
<evidence type="ECO:0000313" key="3">
    <source>
        <dbReference type="EMBL" id="KAF7705003.1"/>
    </source>
</evidence>
<feature type="compositionally biased region" description="Basic and acidic residues" evidence="1">
    <location>
        <begin position="260"/>
        <end position="269"/>
    </location>
</feature>
<comment type="caution">
    <text evidence="3">The sequence shown here is derived from an EMBL/GenBank/DDBJ whole genome shotgun (WGS) entry which is preliminary data.</text>
</comment>
<feature type="compositionally biased region" description="Polar residues" evidence="1">
    <location>
        <begin position="634"/>
        <end position="643"/>
    </location>
</feature>
<feature type="region of interest" description="Disordered" evidence="1">
    <location>
        <begin position="238"/>
        <end position="269"/>
    </location>
</feature>
<feature type="compositionally biased region" description="Basic and acidic residues" evidence="1">
    <location>
        <begin position="902"/>
        <end position="917"/>
    </location>
</feature>